<feature type="domain" description="ABC transmembrane type-1" evidence="11">
    <location>
        <begin position="19"/>
        <end position="306"/>
    </location>
</feature>
<dbReference type="GO" id="GO:0034775">
    <property type="term" value="P:glutathione transmembrane transport"/>
    <property type="evidence" value="ECO:0007669"/>
    <property type="project" value="InterPro"/>
</dbReference>
<dbReference type="InterPro" id="IPR011527">
    <property type="entry name" value="ABC1_TM_dom"/>
</dbReference>
<dbReference type="PROSITE" id="PS50929">
    <property type="entry name" value="ABC_TM1F"/>
    <property type="match status" value="1"/>
</dbReference>
<feature type="transmembrane region" description="Helical" evidence="9">
    <location>
        <begin position="246"/>
        <end position="265"/>
    </location>
</feature>
<evidence type="ECO:0000256" key="1">
    <source>
        <dbReference type="ARBA" id="ARBA00004651"/>
    </source>
</evidence>
<evidence type="ECO:0000256" key="4">
    <source>
        <dbReference type="ARBA" id="ARBA00022692"/>
    </source>
</evidence>
<feature type="transmembrane region" description="Helical" evidence="9">
    <location>
        <begin position="20"/>
        <end position="42"/>
    </location>
</feature>
<dbReference type="SUPFAM" id="SSF90123">
    <property type="entry name" value="ABC transporter transmembrane region"/>
    <property type="match status" value="1"/>
</dbReference>
<feature type="transmembrane region" description="Helical" evidence="9">
    <location>
        <begin position="54"/>
        <end position="73"/>
    </location>
</feature>
<gene>
    <name evidence="12" type="primary">cydC</name>
    <name evidence="12" type="ORF">GMB86_01050</name>
</gene>
<dbReference type="Gene3D" id="1.20.1560.10">
    <property type="entry name" value="ABC transporter type 1, transmembrane domain"/>
    <property type="match status" value="1"/>
</dbReference>
<dbReference type="GO" id="GO:0005524">
    <property type="term" value="F:ATP binding"/>
    <property type="evidence" value="ECO:0007669"/>
    <property type="project" value="UniProtKB-KW"/>
</dbReference>
<dbReference type="PANTHER" id="PTHR43394:SF1">
    <property type="entry name" value="ATP-BINDING CASSETTE SUB-FAMILY B MEMBER 10, MITOCHONDRIAL"/>
    <property type="match status" value="1"/>
</dbReference>
<reference evidence="12 13" key="1">
    <citation type="submission" date="2019-11" db="EMBL/GenBank/DDBJ databases">
        <title>Terrilactibacillus tamarindus sp. nov. BCM23-1 isolated from bark of Tamarindus indica.</title>
        <authorList>
            <person name="Kingkaew E."/>
            <person name="Tanasupawat S."/>
        </authorList>
    </citation>
    <scope>NUCLEOTIDE SEQUENCE [LARGE SCALE GENOMIC DNA]</scope>
    <source>
        <strain evidence="12 13">BCM23-1</strain>
    </source>
</reference>
<evidence type="ECO:0000256" key="9">
    <source>
        <dbReference type="SAM" id="Phobius"/>
    </source>
</evidence>
<proteinExistence type="predicted"/>
<keyword evidence="4 9" id="KW-0812">Transmembrane</keyword>
<dbReference type="InterPro" id="IPR036640">
    <property type="entry name" value="ABC1_TM_sf"/>
</dbReference>
<dbReference type="Pfam" id="PF00005">
    <property type="entry name" value="ABC_tran"/>
    <property type="match status" value="1"/>
</dbReference>
<evidence type="ECO:0000256" key="6">
    <source>
        <dbReference type="ARBA" id="ARBA00022840"/>
    </source>
</evidence>
<dbReference type="GO" id="GO:0045454">
    <property type="term" value="P:cell redox homeostasis"/>
    <property type="evidence" value="ECO:0007669"/>
    <property type="project" value="InterPro"/>
</dbReference>
<keyword evidence="3" id="KW-1003">Cell membrane</keyword>
<dbReference type="AlphaFoldDB" id="A0A6N8CLG1"/>
<evidence type="ECO:0000256" key="3">
    <source>
        <dbReference type="ARBA" id="ARBA00022475"/>
    </source>
</evidence>
<evidence type="ECO:0000313" key="12">
    <source>
        <dbReference type="EMBL" id="MTT30601.1"/>
    </source>
</evidence>
<dbReference type="Proteomes" id="UP000440978">
    <property type="component" value="Unassembled WGS sequence"/>
</dbReference>
<protein>
    <submittedName>
        <fullName evidence="12">Thiol reductant ABC exporter subunit CydC</fullName>
    </submittedName>
</protein>
<dbReference type="InterPro" id="IPR039421">
    <property type="entry name" value="Type_1_exporter"/>
</dbReference>
<sequence length="577" mass="66193">MRMKEWFVDYIRRYWRRFIVILIVSLLAVLCGAALMYTSGYLISKAALRPENVLMIYVPIVAVRTFGIGRAVIQYIARLISHDATLRILSEMRIQLYKRLEPRALLIRSKVRTGNILGLLSDDIEHLQDVYLRTIFPSIVALSVYFIVIFSIGWFSLSFALIMAIYLFVLIILFPIISLWMTKKKSQKINRQRNHLYQNLTDAVLGVTDMMISGRSHEFIHQHEKEENEITKVTSTLHSMSRLREFMSQGIIGLIVVSMIVWSSGMVNTHQIPGTLIAAFVLVVFTLSEIFIPVSESIEKISQYQTSLKRLVETSHFETEESKNELDHIMNPDKVTIRLDHVYFRYDNESEWTIHDLNLSIKQGEKIALIGRSGAGKSSLIKLIYGALKPEKGLLTLNGIPATHFGEKMSDFVSVLNQTPYLFDTTIRNNIRLGDQLASEDEIKRAAKRAKLDEYIDSLPLGYQSVVDEMGENFSGGQRQRLALARVLLQNTSIVLMDEPTVGLDPSTEKDLLDTMFEAMKGKTLIWVTHHLVGADKMDKVIFIEDGKIEMQGHHRELMSKNERYRRLYQLDVPYQL</sequence>
<dbReference type="SUPFAM" id="SSF52540">
    <property type="entry name" value="P-loop containing nucleoside triphosphate hydrolases"/>
    <property type="match status" value="1"/>
</dbReference>
<comment type="subcellular location">
    <subcellularLocation>
        <location evidence="1">Cell membrane</location>
        <topology evidence="1">Multi-pass membrane protein</topology>
    </subcellularLocation>
</comment>
<feature type="domain" description="ABC transporter" evidence="10">
    <location>
        <begin position="337"/>
        <end position="571"/>
    </location>
</feature>
<feature type="transmembrane region" description="Helical" evidence="9">
    <location>
        <begin position="271"/>
        <end position="292"/>
    </location>
</feature>
<accession>A0A6N8CLG1</accession>
<dbReference type="PANTHER" id="PTHR43394">
    <property type="entry name" value="ATP-DEPENDENT PERMEASE MDL1, MITOCHONDRIAL"/>
    <property type="match status" value="1"/>
</dbReference>
<dbReference type="InterPro" id="IPR003593">
    <property type="entry name" value="AAA+_ATPase"/>
</dbReference>
<feature type="transmembrane region" description="Helical" evidence="9">
    <location>
        <begin position="135"/>
        <end position="155"/>
    </location>
</feature>
<dbReference type="EMBL" id="WNHB01000001">
    <property type="protein sequence ID" value="MTT30601.1"/>
    <property type="molecule type" value="Genomic_DNA"/>
</dbReference>
<dbReference type="InterPro" id="IPR014223">
    <property type="entry name" value="ABC_CydC/D"/>
</dbReference>
<feature type="transmembrane region" description="Helical" evidence="9">
    <location>
        <begin position="161"/>
        <end position="181"/>
    </location>
</feature>
<keyword evidence="13" id="KW-1185">Reference proteome</keyword>
<keyword evidence="8 9" id="KW-0472">Membrane</keyword>
<dbReference type="InterPro" id="IPR027417">
    <property type="entry name" value="P-loop_NTPase"/>
</dbReference>
<dbReference type="Gene3D" id="3.40.50.300">
    <property type="entry name" value="P-loop containing nucleotide triphosphate hydrolases"/>
    <property type="match status" value="1"/>
</dbReference>
<evidence type="ECO:0000256" key="2">
    <source>
        <dbReference type="ARBA" id="ARBA00022448"/>
    </source>
</evidence>
<keyword evidence="7 9" id="KW-1133">Transmembrane helix</keyword>
<dbReference type="FunFam" id="3.40.50.300:FF:000221">
    <property type="entry name" value="Multidrug ABC transporter ATP-binding protein"/>
    <property type="match status" value="1"/>
</dbReference>
<dbReference type="GO" id="GO:0015421">
    <property type="term" value="F:ABC-type oligopeptide transporter activity"/>
    <property type="evidence" value="ECO:0007669"/>
    <property type="project" value="TreeGrafter"/>
</dbReference>
<comment type="caution">
    <text evidence="12">The sequence shown here is derived from an EMBL/GenBank/DDBJ whole genome shotgun (WGS) entry which is preliminary data.</text>
</comment>
<evidence type="ECO:0000313" key="13">
    <source>
        <dbReference type="Proteomes" id="UP000440978"/>
    </source>
</evidence>
<keyword evidence="6" id="KW-0067">ATP-binding</keyword>
<dbReference type="NCBIfam" id="TIGR02868">
    <property type="entry name" value="CydC"/>
    <property type="match status" value="1"/>
</dbReference>
<dbReference type="CDD" id="cd03247">
    <property type="entry name" value="ABCC_cytochrome_bd"/>
    <property type="match status" value="1"/>
</dbReference>
<dbReference type="PROSITE" id="PS50893">
    <property type="entry name" value="ABC_TRANSPORTER_2"/>
    <property type="match status" value="1"/>
</dbReference>
<evidence type="ECO:0000259" key="11">
    <source>
        <dbReference type="PROSITE" id="PS50929"/>
    </source>
</evidence>
<dbReference type="InterPro" id="IPR003439">
    <property type="entry name" value="ABC_transporter-like_ATP-bd"/>
</dbReference>
<dbReference type="InterPro" id="IPR017871">
    <property type="entry name" value="ABC_transporter-like_CS"/>
</dbReference>
<evidence type="ECO:0000256" key="5">
    <source>
        <dbReference type="ARBA" id="ARBA00022741"/>
    </source>
</evidence>
<dbReference type="GO" id="GO:0016887">
    <property type="term" value="F:ATP hydrolysis activity"/>
    <property type="evidence" value="ECO:0007669"/>
    <property type="project" value="InterPro"/>
</dbReference>
<name>A0A6N8CLG1_9BACI</name>
<evidence type="ECO:0000256" key="8">
    <source>
        <dbReference type="ARBA" id="ARBA00023136"/>
    </source>
</evidence>
<keyword evidence="5" id="KW-0547">Nucleotide-binding</keyword>
<evidence type="ECO:0000259" key="10">
    <source>
        <dbReference type="PROSITE" id="PS50893"/>
    </source>
</evidence>
<dbReference type="GO" id="GO:0005886">
    <property type="term" value="C:plasma membrane"/>
    <property type="evidence" value="ECO:0007669"/>
    <property type="project" value="UniProtKB-SubCell"/>
</dbReference>
<dbReference type="Pfam" id="PF00664">
    <property type="entry name" value="ABC_membrane"/>
    <property type="match status" value="1"/>
</dbReference>
<keyword evidence="2" id="KW-0813">Transport</keyword>
<dbReference type="SMART" id="SM00382">
    <property type="entry name" value="AAA"/>
    <property type="match status" value="1"/>
</dbReference>
<evidence type="ECO:0000256" key="7">
    <source>
        <dbReference type="ARBA" id="ARBA00022989"/>
    </source>
</evidence>
<organism evidence="12 13">
    <name type="scientific">Terrilactibacillus tamarindi</name>
    <dbReference type="NCBI Taxonomy" id="2599694"/>
    <lineage>
        <taxon>Bacteria</taxon>
        <taxon>Bacillati</taxon>
        <taxon>Bacillota</taxon>
        <taxon>Bacilli</taxon>
        <taxon>Bacillales</taxon>
        <taxon>Bacillaceae</taxon>
        <taxon>Terrilactibacillus</taxon>
    </lineage>
</organism>
<dbReference type="PROSITE" id="PS00211">
    <property type="entry name" value="ABC_TRANSPORTER_1"/>
    <property type="match status" value="1"/>
</dbReference>